<dbReference type="PANTHER" id="PTHR36702:SF1">
    <property type="entry name" value="HOLLIDAY JUNCTION RESOLVASE"/>
    <property type="match status" value="1"/>
</dbReference>
<proteinExistence type="predicted"/>
<evidence type="ECO:0000313" key="1">
    <source>
        <dbReference type="EMBL" id="KAG6521700.1"/>
    </source>
</evidence>
<dbReference type="Pfam" id="PF14868">
    <property type="entry name" value="DUF4487"/>
    <property type="match status" value="1"/>
</dbReference>
<protein>
    <submittedName>
        <fullName evidence="1">Uncharacterized protein</fullName>
    </submittedName>
</protein>
<name>A0A8J5LS62_ZINOF</name>
<dbReference type="InterPro" id="IPR027902">
    <property type="entry name" value="DUF4487"/>
</dbReference>
<organism evidence="1 2">
    <name type="scientific">Zingiber officinale</name>
    <name type="common">Ginger</name>
    <name type="synonym">Amomum zingiber</name>
    <dbReference type="NCBI Taxonomy" id="94328"/>
    <lineage>
        <taxon>Eukaryota</taxon>
        <taxon>Viridiplantae</taxon>
        <taxon>Streptophyta</taxon>
        <taxon>Embryophyta</taxon>
        <taxon>Tracheophyta</taxon>
        <taxon>Spermatophyta</taxon>
        <taxon>Magnoliopsida</taxon>
        <taxon>Liliopsida</taxon>
        <taxon>Zingiberales</taxon>
        <taxon>Zingiberaceae</taxon>
        <taxon>Zingiber</taxon>
    </lineage>
</organism>
<gene>
    <name evidence="1" type="ORF">ZIOFF_018825</name>
</gene>
<reference evidence="1 2" key="1">
    <citation type="submission" date="2020-08" db="EMBL/GenBank/DDBJ databases">
        <title>Plant Genome Project.</title>
        <authorList>
            <person name="Zhang R.-G."/>
        </authorList>
    </citation>
    <scope>NUCLEOTIDE SEQUENCE [LARGE SCALE GENOMIC DNA]</scope>
    <source>
        <tissue evidence="1">Rhizome</tissue>
    </source>
</reference>
<dbReference type="AlphaFoldDB" id="A0A8J5LS62"/>
<sequence>MLVCDRQASQKPATGVPSSVGNKLESRIFEELWDDSTCLSQSQCVLNKTILSIVSKYLEADISGCASQFIVLGTKANKWCERHLNLILHSNGASQDENLSVMFSQKIPAIASEVLKLSQVISDAAVKLCRTYFQAIKLETCGIKNCKNNGSAEEELDIASHAIDMVVSTIKYLYDLGLFAASGGGSLVTLLNVSWKGVVSLLQLAKGYLSGKIDVADIILNLVSMAIESLRCAAEAWSLTLNEKIASADAKRTFLPIKFYLINAVRISSDYPHESLAVHRDLIRCSLLILSLGISFSKDAKFRAASEALAEFLEPTSLLLLHTLLNTSNIKLESRLLILDALFCAENDPTSTSVEDVYSSARSDMLGSIFLVNCDNIFTAEAVKIGRLVLFLNLFKTSAVLKEEIVVAISGKLELLLDMLMHEEVYSLALGLEIPLFCGLAQGSGVTWQPMFSFILLSLKTFMIISASYSAAWMKVEAFLFENIFHPHFLCLEIITEMWCFLLSHAETSMSDFILDRVGSILKLVASSDPNLGPLSVLRKISRLVCILLSYVSPASIDRFYNTFFFSEDNSNLTKIVSVALLMEGFPLDLLVDDSKLIAIQKLVTSFYHFIESKTNEQALLWNESDVYDSSNLGLPVHALSSALQCSQVKDSDIAGDENMPKIVNFAVLVIHEYRSTTNVNKYPLAKLLSAILFIISSMRNHYGSLELEKLIVELRNLVGCPSDVDDALHHCMGSISSFIASLSYMEIAEDESQTLCCSIWDLYHMLLRERHWAIAHLALVAFSYFAARTSCAQLWRFVPCDATLSFDTCTGTDPSEDRFMSELKCVLEKSAALHGVVPAKELLVLVQEGTELRRVVAKLIVTNSQVSFSKQSVNHDKNKKRKLVDRISEGIGLLQNGLKVMNNALAQSDATDLKNTFSPHVSSLEDMLSHLTGLTNRIEYNSDNAWEKNDIT</sequence>
<dbReference type="PANTHER" id="PTHR36702">
    <property type="entry name" value="HOLLIDAY JUNCTION RESOLVASE"/>
    <property type="match status" value="1"/>
</dbReference>
<dbReference type="EMBL" id="JACMSC010000005">
    <property type="protein sequence ID" value="KAG6521700.1"/>
    <property type="molecule type" value="Genomic_DNA"/>
</dbReference>
<accession>A0A8J5LS62</accession>
<evidence type="ECO:0000313" key="2">
    <source>
        <dbReference type="Proteomes" id="UP000734854"/>
    </source>
</evidence>
<keyword evidence="2" id="KW-1185">Reference proteome</keyword>
<comment type="caution">
    <text evidence="1">The sequence shown here is derived from an EMBL/GenBank/DDBJ whole genome shotgun (WGS) entry which is preliminary data.</text>
</comment>
<dbReference type="Proteomes" id="UP000734854">
    <property type="component" value="Unassembled WGS sequence"/>
</dbReference>